<dbReference type="AlphaFoldDB" id="A0A448WVK7"/>
<evidence type="ECO:0000313" key="2">
    <source>
        <dbReference type="EMBL" id="VEL21256.1"/>
    </source>
</evidence>
<reference evidence="2" key="1">
    <citation type="submission" date="2018-11" db="EMBL/GenBank/DDBJ databases">
        <authorList>
            <consortium name="Pathogen Informatics"/>
        </authorList>
    </citation>
    <scope>NUCLEOTIDE SEQUENCE</scope>
</reference>
<organism evidence="2 3">
    <name type="scientific">Protopolystoma xenopodis</name>
    <dbReference type="NCBI Taxonomy" id="117903"/>
    <lineage>
        <taxon>Eukaryota</taxon>
        <taxon>Metazoa</taxon>
        <taxon>Spiralia</taxon>
        <taxon>Lophotrochozoa</taxon>
        <taxon>Platyhelminthes</taxon>
        <taxon>Monogenea</taxon>
        <taxon>Polyopisthocotylea</taxon>
        <taxon>Polystomatidea</taxon>
        <taxon>Polystomatidae</taxon>
        <taxon>Protopolystoma</taxon>
    </lineage>
</organism>
<keyword evidence="3" id="KW-1185">Reference proteome</keyword>
<protein>
    <submittedName>
        <fullName evidence="2">Uncharacterized protein</fullName>
    </submittedName>
</protein>
<evidence type="ECO:0000313" key="3">
    <source>
        <dbReference type="Proteomes" id="UP000784294"/>
    </source>
</evidence>
<comment type="caution">
    <text evidence="2">The sequence shown here is derived from an EMBL/GenBank/DDBJ whole genome shotgun (WGS) entry which is preliminary data.</text>
</comment>
<dbReference type="Proteomes" id="UP000784294">
    <property type="component" value="Unassembled WGS sequence"/>
</dbReference>
<name>A0A448WVK7_9PLAT</name>
<evidence type="ECO:0000256" key="1">
    <source>
        <dbReference type="SAM" id="MobiDB-lite"/>
    </source>
</evidence>
<proteinExistence type="predicted"/>
<dbReference type="EMBL" id="CAAALY010050402">
    <property type="protein sequence ID" value="VEL21256.1"/>
    <property type="molecule type" value="Genomic_DNA"/>
</dbReference>
<feature type="compositionally biased region" description="Basic and acidic residues" evidence="1">
    <location>
        <begin position="57"/>
        <end position="80"/>
    </location>
</feature>
<feature type="region of interest" description="Disordered" evidence="1">
    <location>
        <begin position="54"/>
        <end position="94"/>
    </location>
</feature>
<accession>A0A448WVK7</accession>
<gene>
    <name evidence="2" type="ORF">PXEA_LOCUS14696</name>
</gene>
<sequence length="94" mass="10591">MLRKRNDASSRQSSYSLKVPVARSVLETPDFRFISASCTRARIRQSSWRMLPAGVLRETDQSKGQEGESDKERMGERDKTNLSVRPISFGIADG</sequence>